<protein>
    <submittedName>
        <fullName evidence="5">Metalloregulator ArsR/SmtB family transcription factor</fullName>
    </submittedName>
</protein>
<dbReference type="PANTHER" id="PTHR33154:SF18">
    <property type="entry name" value="ARSENICAL RESISTANCE OPERON REPRESSOR"/>
    <property type="match status" value="1"/>
</dbReference>
<evidence type="ECO:0000313" key="6">
    <source>
        <dbReference type="Proteomes" id="UP001357733"/>
    </source>
</evidence>
<keyword evidence="6" id="KW-1185">Reference proteome</keyword>
<evidence type="ECO:0000256" key="1">
    <source>
        <dbReference type="ARBA" id="ARBA00023015"/>
    </source>
</evidence>
<sequence>MKADDIYEIFKTLSDPTRLKIVAHLIDGEMCACELLENFHISQPTLSYHIKLLENAKLIKTRKEGKWSFYTIDTERFYETANYITSIANRSKENNKKA</sequence>
<dbReference type="SMART" id="SM00418">
    <property type="entry name" value="HTH_ARSR"/>
    <property type="match status" value="1"/>
</dbReference>
<dbReference type="RefSeq" id="WP_324618782.1">
    <property type="nucleotide sequence ID" value="NZ_JAYKOT010000001.1"/>
</dbReference>
<dbReference type="InterPro" id="IPR051081">
    <property type="entry name" value="HTH_MetalResp_TranReg"/>
</dbReference>
<comment type="caution">
    <text evidence="5">The sequence shown here is derived from an EMBL/GenBank/DDBJ whole genome shotgun (WGS) entry which is preliminary data.</text>
</comment>
<proteinExistence type="predicted"/>
<dbReference type="AlphaFoldDB" id="A0AAW9MP05"/>
<gene>
    <name evidence="5" type="ORF">VLK81_01725</name>
</gene>
<dbReference type="Proteomes" id="UP001357733">
    <property type="component" value="Unassembled WGS sequence"/>
</dbReference>
<keyword evidence="1" id="KW-0805">Transcription regulation</keyword>
<dbReference type="Pfam" id="PF01022">
    <property type="entry name" value="HTH_5"/>
    <property type="match status" value="1"/>
</dbReference>
<name>A0AAW9MP05_9FIRM</name>
<dbReference type="SUPFAM" id="SSF46785">
    <property type="entry name" value="Winged helix' DNA-binding domain"/>
    <property type="match status" value="1"/>
</dbReference>
<dbReference type="NCBIfam" id="NF033788">
    <property type="entry name" value="HTH_metalloreg"/>
    <property type="match status" value="1"/>
</dbReference>
<dbReference type="InterPro" id="IPR001845">
    <property type="entry name" value="HTH_ArsR_DNA-bd_dom"/>
</dbReference>
<feature type="domain" description="HTH arsR-type" evidence="4">
    <location>
        <begin position="1"/>
        <end position="92"/>
    </location>
</feature>
<evidence type="ECO:0000256" key="2">
    <source>
        <dbReference type="ARBA" id="ARBA00023125"/>
    </source>
</evidence>
<reference evidence="5 6" key="1">
    <citation type="submission" date="2024-01" db="EMBL/GenBank/DDBJ databases">
        <title>Complete genome sequence of Citroniella saccharovorans strain M6.X9, isolated from human fecal sample.</title>
        <authorList>
            <person name="Cheng G."/>
            <person name="Westerholm M."/>
            <person name="Schnurer A."/>
        </authorList>
    </citation>
    <scope>NUCLEOTIDE SEQUENCE [LARGE SCALE GENOMIC DNA]</scope>
    <source>
        <strain evidence="5 6">DSM 29873</strain>
    </source>
</reference>
<accession>A0AAW9MP05</accession>
<dbReference type="PROSITE" id="PS50987">
    <property type="entry name" value="HTH_ARSR_2"/>
    <property type="match status" value="1"/>
</dbReference>
<dbReference type="InterPro" id="IPR036388">
    <property type="entry name" value="WH-like_DNA-bd_sf"/>
</dbReference>
<keyword evidence="2" id="KW-0238">DNA-binding</keyword>
<dbReference type="GO" id="GO:0003700">
    <property type="term" value="F:DNA-binding transcription factor activity"/>
    <property type="evidence" value="ECO:0007669"/>
    <property type="project" value="InterPro"/>
</dbReference>
<dbReference type="InterPro" id="IPR011991">
    <property type="entry name" value="ArsR-like_HTH"/>
</dbReference>
<organism evidence="5 6">
    <name type="scientific">Citroniella saccharovorans</name>
    <dbReference type="NCBI Taxonomy" id="2053367"/>
    <lineage>
        <taxon>Bacteria</taxon>
        <taxon>Bacillati</taxon>
        <taxon>Bacillota</taxon>
        <taxon>Tissierellia</taxon>
        <taxon>Tissierellales</taxon>
        <taxon>Peptoniphilaceae</taxon>
        <taxon>Citroniella</taxon>
    </lineage>
</organism>
<evidence type="ECO:0000256" key="3">
    <source>
        <dbReference type="ARBA" id="ARBA00023163"/>
    </source>
</evidence>
<keyword evidence="3" id="KW-0804">Transcription</keyword>
<dbReference type="InterPro" id="IPR036390">
    <property type="entry name" value="WH_DNA-bd_sf"/>
</dbReference>
<dbReference type="PANTHER" id="PTHR33154">
    <property type="entry name" value="TRANSCRIPTIONAL REGULATOR, ARSR FAMILY"/>
    <property type="match status" value="1"/>
</dbReference>
<dbReference type="GO" id="GO:0003677">
    <property type="term" value="F:DNA binding"/>
    <property type="evidence" value="ECO:0007669"/>
    <property type="project" value="UniProtKB-KW"/>
</dbReference>
<dbReference type="EMBL" id="JAYKOT010000001">
    <property type="protein sequence ID" value="MEB3428751.1"/>
    <property type="molecule type" value="Genomic_DNA"/>
</dbReference>
<evidence type="ECO:0000259" key="4">
    <source>
        <dbReference type="PROSITE" id="PS50987"/>
    </source>
</evidence>
<dbReference type="CDD" id="cd00090">
    <property type="entry name" value="HTH_ARSR"/>
    <property type="match status" value="1"/>
</dbReference>
<dbReference type="PRINTS" id="PR00778">
    <property type="entry name" value="HTHARSR"/>
</dbReference>
<evidence type="ECO:0000313" key="5">
    <source>
        <dbReference type="EMBL" id="MEB3428751.1"/>
    </source>
</evidence>
<dbReference type="Gene3D" id="1.10.10.10">
    <property type="entry name" value="Winged helix-like DNA-binding domain superfamily/Winged helix DNA-binding domain"/>
    <property type="match status" value="1"/>
</dbReference>